<dbReference type="PANTHER" id="PTHR46844:SF1">
    <property type="entry name" value="SLR5058 PROTEIN"/>
    <property type="match status" value="1"/>
</dbReference>
<dbReference type="Proteomes" id="UP000292459">
    <property type="component" value="Unassembled WGS sequence"/>
</dbReference>
<dbReference type="SUPFAM" id="SSF52540">
    <property type="entry name" value="P-loop containing nucleoside triphosphate hydrolases"/>
    <property type="match status" value="1"/>
</dbReference>
<evidence type="ECO:0000313" key="3">
    <source>
        <dbReference type="EMBL" id="RZM82729.1"/>
    </source>
</evidence>
<dbReference type="Pfam" id="PF05729">
    <property type="entry name" value="NACHT"/>
    <property type="match status" value="1"/>
</dbReference>
<gene>
    <name evidence="3" type="ORF">DYY88_05775</name>
</gene>
<feature type="compositionally biased region" description="Basic and acidic residues" evidence="1">
    <location>
        <begin position="83"/>
        <end position="92"/>
    </location>
</feature>
<keyword evidence="4" id="KW-1185">Reference proteome</keyword>
<evidence type="ECO:0000259" key="2">
    <source>
        <dbReference type="PROSITE" id="PS50837"/>
    </source>
</evidence>
<feature type="region of interest" description="Disordered" evidence="1">
    <location>
        <begin position="76"/>
        <end position="102"/>
    </location>
</feature>
<dbReference type="InterPro" id="IPR007111">
    <property type="entry name" value="NACHT_NTPase"/>
</dbReference>
<reference evidence="3 4" key="1">
    <citation type="submission" date="2018-11" db="EMBL/GenBank/DDBJ databases">
        <title>Whole genome sequencing of an environmental sample.</title>
        <authorList>
            <person name="Sarangi A.N."/>
            <person name="Singh D."/>
            <person name="Tripathy S."/>
        </authorList>
    </citation>
    <scope>NUCLEOTIDE SEQUENCE [LARGE SCALE GENOMIC DNA]</scope>
    <source>
        <strain evidence="3 4">Lakshadweep</strain>
    </source>
</reference>
<dbReference type="AlphaFoldDB" id="A0A4Q7ELP3"/>
<feature type="region of interest" description="Disordered" evidence="1">
    <location>
        <begin position="1"/>
        <end position="20"/>
    </location>
</feature>
<feature type="compositionally biased region" description="Polar residues" evidence="1">
    <location>
        <begin position="7"/>
        <end position="20"/>
    </location>
</feature>
<proteinExistence type="predicted"/>
<evidence type="ECO:0000313" key="4">
    <source>
        <dbReference type="Proteomes" id="UP000292459"/>
    </source>
</evidence>
<evidence type="ECO:0000256" key="1">
    <source>
        <dbReference type="SAM" id="MobiDB-lite"/>
    </source>
</evidence>
<dbReference type="PANTHER" id="PTHR46844">
    <property type="entry name" value="SLR5058 PROTEIN"/>
    <property type="match status" value="1"/>
</dbReference>
<name>A0A4Q7ELP3_9CYAN</name>
<dbReference type="RefSeq" id="WP_052288283.1">
    <property type="nucleotide sequence ID" value="NZ_QVFV01000001.1"/>
</dbReference>
<dbReference type="EMBL" id="QVFV01000001">
    <property type="protein sequence ID" value="RZM82729.1"/>
    <property type="molecule type" value="Genomic_DNA"/>
</dbReference>
<accession>A0A4Q7ELP3</accession>
<protein>
    <submittedName>
        <fullName evidence="3">NACHT domain-containing NTPase</fullName>
    </submittedName>
</protein>
<organism evidence="3 4">
    <name type="scientific">Leptolyngbya iicbica LK</name>
    <dbReference type="NCBI Taxonomy" id="2294035"/>
    <lineage>
        <taxon>Bacteria</taxon>
        <taxon>Bacillati</taxon>
        <taxon>Cyanobacteriota</taxon>
        <taxon>Cyanophyceae</taxon>
        <taxon>Leptolyngbyales</taxon>
        <taxon>Leptolyngbyaceae</taxon>
        <taxon>Leptolyngbya group</taxon>
        <taxon>Leptolyngbya</taxon>
        <taxon>Leptolyngbya iicbica</taxon>
    </lineage>
</organism>
<dbReference type="InterPro" id="IPR054501">
    <property type="entry name" value="NCH2"/>
</dbReference>
<comment type="caution">
    <text evidence="3">The sequence shown here is derived from an EMBL/GenBank/DDBJ whole genome shotgun (WGS) entry which is preliminary data.</text>
</comment>
<feature type="domain" description="NACHT" evidence="2">
    <location>
        <begin position="195"/>
        <end position="319"/>
    </location>
</feature>
<sequence length="792" mass="89154">MGRRSLKASSQGQQKARQAFERTQWTQEQLAYEVGLNTRQSVWKFLTGRPVERYIFVDLCFRLNLDWQEIADLPTPVSSLSKGTERQAKSPSHDPFTSPTAISTASETDDLAQQWREHVQPTIANQCGVLQSSLDLGRPLSLESLYTPIRIVPHLRHQQWLDLDELQPATHLQRLQLAQAHPDAVDAMTVIEQTSRILLLGKPGSGKTTFLQHVANQCIAGHYRPDCVPLFLQLRHTLLTPHLTATEAGRSPLLGTLTTLATTAGLTTAQLQTLLQQGRLLLLLDGLDEVPTAQLSELLQDIQNLAQTYPDNPCLITGRLSNQLPYLPGFSDAEVDDFNRLQVQTFVERWFQANLPDRALAQRKTQDFLDALDSEAHQPLKELVATPILLSLLCSVFLGRSDFPKQRAKLYQAGLDILLERWDLARGIQRDDRYRQLRVADKLQLLGKIAATTFEQGQYFFEKTTLLALITDYCQSVSEQPAAIDLETQYRESEAILEAIQIQHGLIVERAKDIYSFSHLTFQEYLTARKILYQATPADLAATVADFAAHTLDPNWQEVLRLSANMMTVADPLLARMHQEITGLIAQSPDCQAVLTAIADKAAAIESDYQPAAIRAFYLTLFSDRDLRLATALDPAIAQALAPDVALDLALARSFELALSVRQTPAVDAMLNLIFALQLDQKFALTPAFQAAFTDLRSQLPDWENDCESCYAWWRDKGDHWLTQFHTLLMQHRHIGHLRLLPATQRALLQQYYQLHLFWLDCWGESHTTPEFAATYLPTLLQPSPLAPSPQL</sequence>
<dbReference type="PROSITE" id="PS50837">
    <property type="entry name" value="NACHT"/>
    <property type="match status" value="1"/>
</dbReference>
<dbReference type="OrthoDB" id="448481at2"/>
<dbReference type="Pfam" id="PF22727">
    <property type="entry name" value="NCH2"/>
    <property type="match status" value="1"/>
</dbReference>
<dbReference type="Gene3D" id="3.40.50.300">
    <property type="entry name" value="P-loop containing nucleotide triphosphate hydrolases"/>
    <property type="match status" value="1"/>
</dbReference>
<dbReference type="InterPro" id="IPR027417">
    <property type="entry name" value="P-loop_NTPase"/>
</dbReference>